<feature type="transmembrane region" description="Helical" evidence="8">
    <location>
        <begin position="252"/>
        <end position="270"/>
    </location>
</feature>
<dbReference type="PANTHER" id="PTHR12982:SF0">
    <property type="entry name" value="PHOSPHATIDYLINOSITOL N-ACETYLGLUCOSAMINYLTRANSFERASE SUBUNIT C"/>
    <property type="match status" value="1"/>
</dbReference>
<evidence type="ECO:0000256" key="6">
    <source>
        <dbReference type="ARBA" id="ARBA00022989"/>
    </source>
</evidence>
<feature type="transmembrane region" description="Helical" evidence="8">
    <location>
        <begin position="60"/>
        <end position="79"/>
    </location>
</feature>
<keyword evidence="9" id="KW-0808">Transferase</keyword>
<reference evidence="10" key="1">
    <citation type="journal article" date="2018" name="Nat. Microbiol.">
        <title>Leveraging single-cell genomics to expand the fungal tree of life.</title>
        <authorList>
            <person name="Ahrendt S.R."/>
            <person name="Quandt C.A."/>
            <person name="Ciobanu D."/>
            <person name="Clum A."/>
            <person name="Salamov A."/>
            <person name="Andreopoulos B."/>
            <person name="Cheng J.F."/>
            <person name="Woyke T."/>
            <person name="Pelin A."/>
            <person name="Henrissat B."/>
            <person name="Reynolds N.K."/>
            <person name="Benny G.L."/>
            <person name="Smith M.E."/>
            <person name="James T.Y."/>
            <person name="Grigoriev I.V."/>
        </authorList>
    </citation>
    <scope>NUCLEOTIDE SEQUENCE [LARGE SCALE GENOMIC DNA]</scope>
    <source>
        <strain evidence="10">RSA 1356</strain>
    </source>
</reference>
<evidence type="ECO:0000313" key="9">
    <source>
        <dbReference type="EMBL" id="RKP05897.1"/>
    </source>
</evidence>
<feature type="transmembrane region" description="Helical" evidence="8">
    <location>
        <begin position="85"/>
        <end position="103"/>
    </location>
</feature>
<dbReference type="UniPathway" id="UPA00196"/>
<keyword evidence="9" id="KW-0328">Glycosyltransferase</keyword>
<evidence type="ECO:0000256" key="8">
    <source>
        <dbReference type="SAM" id="Phobius"/>
    </source>
</evidence>
<feature type="transmembrane region" description="Helical" evidence="8">
    <location>
        <begin position="228"/>
        <end position="246"/>
    </location>
</feature>
<comment type="subcellular location">
    <subcellularLocation>
        <location evidence="1">Membrane</location>
        <topology evidence="1">Multi-pass membrane protein</topology>
    </subcellularLocation>
</comment>
<keyword evidence="5 8" id="KW-0812">Transmembrane</keyword>
<comment type="pathway">
    <text evidence="2">Glycolipid biosynthesis; glycosylphosphatidylinositol-anchor biosynthesis.</text>
</comment>
<keyword evidence="4" id="KW-0337">GPI-anchor biosynthesis</keyword>
<dbReference type="AlphaFoldDB" id="A0A4P9XJG1"/>
<dbReference type="PIRSF" id="PIRSF016104">
    <property type="entry name" value="GPI2"/>
    <property type="match status" value="1"/>
</dbReference>
<protein>
    <submittedName>
        <fullName evidence="9">Phosphatidylinositol N-acetylglucosaminyltransferase subunit C</fullName>
    </submittedName>
</protein>
<feature type="transmembrane region" description="Helical" evidence="8">
    <location>
        <begin position="199"/>
        <end position="216"/>
    </location>
</feature>
<feature type="transmembrane region" description="Helical" evidence="8">
    <location>
        <begin position="146"/>
        <end position="165"/>
    </location>
</feature>
<gene>
    <name evidence="9" type="ORF">THASP1DRAFT_19190</name>
</gene>
<dbReference type="EMBL" id="KZ993004">
    <property type="protein sequence ID" value="RKP05897.1"/>
    <property type="molecule type" value="Genomic_DNA"/>
</dbReference>
<evidence type="ECO:0000256" key="7">
    <source>
        <dbReference type="ARBA" id="ARBA00023136"/>
    </source>
</evidence>
<keyword evidence="7 8" id="KW-0472">Membrane</keyword>
<dbReference type="Proteomes" id="UP000271241">
    <property type="component" value="Unassembled WGS sequence"/>
</dbReference>
<evidence type="ECO:0000256" key="5">
    <source>
        <dbReference type="ARBA" id="ARBA00022692"/>
    </source>
</evidence>
<evidence type="ECO:0000313" key="10">
    <source>
        <dbReference type="Proteomes" id="UP000271241"/>
    </source>
</evidence>
<dbReference type="PANTHER" id="PTHR12982">
    <property type="entry name" value="PHOSPHATIDYLINOSITOL GLYCAN, CLASS C"/>
    <property type="match status" value="1"/>
</dbReference>
<evidence type="ECO:0000256" key="1">
    <source>
        <dbReference type="ARBA" id="ARBA00004141"/>
    </source>
</evidence>
<dbReference type="Pfam" id="PF06432">
    <property type="entry name" value="GPI2"/>
    <property type="match status" value="1"/>
</dbReference>
<name>A0A4P9XJG1_9FUNG</name>
<evidence type="ECO:0000256" key="4">
    <source>
        <dbReference type="ARBA" id="ARBA00022502"/>
    </source>
</evidence>
<sequence>MAPPSDATTATAAKAVFRKVLYMKQAYPDNYVDTTFLEHFQQNATIRVHDYWTTVQDSGVILQHGTSILVFVALFIFLYTDQVSALRLIWSGALLTAAGYVFWDVGMRKLDPSFSYARTALFIFAMLLGLSPILMTLTKDTSSDTIWAMTVVMFLANASMHDYGLGERAGIQFSGTMSTNAAIFASVLLASRLPTSTHVFALMSVAVEWFALFPILRRHLRRLSSHHSIALTCLLAIVCTAMYYYISITLMLIYVAACIFVTFVCPWWLISIQKYKNEIHGPWDEARPKLQRQSAMPSH</sequence>
<dbReference type="GO" id="GO:0016757">
    <property type="term" value="F:glycosyltransferase activity"/>
    <property type="evidence" value="ECO:0007669"/>
    <property type="project" value="UniProtKB-KW"/>
</dbReference>
<evidence type="ECO:0000256" key="3">
    <source>
        <dbReference type="ARBA" id="ARBA00008321"/>
    </source>
</evidence>
<comment type="similarity">
    <text evidence="3">Belongs to the PIGC family.</text>
</comment>
<keyword evidence="6 8" id="KW-1133">Transmembrane helix</keyword>
<dbReference type="InterPro" id="IPR009450">
    <property type="entry name" value="Plno_GlcNAc_GPI2"/>
</dbReference>
<proteinExistence type="inferred from homology"/>
<accession>A0A4P9XJG1</accession>
<dbReference type="OrthoDB" id="196709at2759"/>
<dbReference type="STRING" id="78915.A0A4P9XJG1"/>
<organism evidence="9 10">
    <name type="scientific">Thamnocephalis sphaerospora</name>
    <dbReference type="NCBI Taxonomy" id="78915"/>
    <lineage>
        <taxon>Eukaryota</taxon>
        <taxon>Fungi</taxon>
        <taxon>Fungi incertae sedis</taxon>
        <taxon>Zoopagomycota</taxon>
        <taxon>Zoopagomycotina</taxon>
        <taxon>Zoopagomycetes</taxon>
        <taxon>Zoopagales</taxon>
        <taxon>Sigmoideomycetaceae</taxon>
        <taxon>Thamnocephalis</taxon>
    </lineage>
</organism>
<feature type="transmembrane region" description="Helical" evidence="8">
    <location>
        <begin position="115"/>
        <end position="134"/>
    </location>
</feature>
<dbReference type="GO" id="GO:0006506">
    <property type="term" value="P:GPI anchor biosynthetic process"/>
    <property type="evidence" value="ECO:0007669"/>
    <property type="project" value="UniProtKB-UniPathway"/>
</dbReference>
<keyword evidence="10" id="KW-1185">Reference proteome</keyword>
<dbReference type="GO" id="GO:0000506">
    <property type="term" value="C:glycosylphosphatidylinositol-N-acetylglucosaminyltransferase (GPI-GnT) complex"/>
    <property type="evidence" value="ECO:0007669"/>
    <property type="project" value="TreeGrafter"/>
</dbReference>
<evidence type="ECO:0000256" key="2">
    <source>
        <dbReference type="ARBA" id="ARBA00004687"/>
    </source>
</evidence>